<dbReference type="STRING" id="48936.NJ75_04629"/>
<feature type="region of interest" description="Disordered" evidence="1">
    <location>
        <begin position="35"/>
        <end position="58"/>
    </location>
</feature>
<gene>
    <name evidence="2" type="ORF">NJ75_04629</name>
</gene>
<accession>A0A0B8Z5V4</accession>
<proteinExistence type="predicted"/>
<reference evidence="2 3" key="1">
    <citation type="submission" date="2014-10" db="EMBL/GenBank/DDBJ databases">
        <title>Draft genome sequence of Novosphingobium subterraneum DSM 12447.</title>
        <authorList>
            <person name="Gan H.M."/>
            <person name="Gan H.Y."/>
            <person name="Savka M.A."/>
        </authorList>
    </citation>
    <scope>NUCLEOTIDE SEQUENCE [LARGE SCALE GENOMIC DNA]</scope>
    <source>
        <strain evidence="2 3">DSM 12447</strain>
    </source>
</reference>
<comment type="caution">
    <text evidence="2">The sequence shown here is derived from an EMBL/GenBank/DDBJ whole genome shotgun (WGS) entry which is preliminary data.</text>
</comment>
<sequence length="203" mass="23090">MLWCFSEENAVALARRTILLSTLFLVSCQSQQPSEADSSATAVSREEQVPKPKSAPNPDVMSLVTNGDRLACVDPEIQEIVKKITTPKFIDERDQISRNNFSSSKRGVVSIDQWNGYWRDNTSLENVVAVEFDDFSKKLKCQSNINFYPYGEFLIYYSVQPTADNSDLNIEVFGEIFSEPLKYKVRGKLYDSVTSYYDSETED</sequence>
<dbReference type="EMBL" id="JRVC01000040">
    <property type="protein sequence ID" value="KHS41604.1"/>
    <property type="molecule type" value="Genomic_DNA"/>
</dbReference>
<dbReference type="Proteomes" id="UP000031338">
    <property type="component" value="Unassembled WGS sequence"/>
</dbReference>
<name>A0A0B8Z5V4_9SPHN</name>
<evidence type="ECO:0000313" key="3">
    <source>
        <dbReference type="Proteomes" id="UP000031338"/>
    </source>
</evidence>
<keyword evidence="3" id="KW-1185">Reference proteome</keyword>
<evidence type="ECO:0000256" key="1">
    <source>
        <dbReference type="SAM" id="MobiDB-lite"/>
    </source>
</evidence>
<evidence type="ECO:0000313" key="2">
    <source>
        <dbReference type="EMBL" id="KHS41604.1"/>
    </source>
</evidence>
<protein>
    <submittedName>
        <fullName evidence="2">Uncharacterized protein</fullName>
    </submittedName>
</protein>
<organism evidence="2 3">
    <name type="scientific">Novosphingobium subterraneum</name>
    <dbReference type="NCBI Taxonomy" id="48936"/>
    <lineage>
        <taxon>Bacteria</taxon>
        <taxon>Pseudomonadati</taxon>
        <taxon>Pseudomonadota</taxon>
        <taxon>Alphaproteobacteria</taxon>
        <taxon>Sphingomonadales</taxon>
        <taxon>Sphingomonadaceae</taxon>
        <taxon>Novosphingobium</taxon>
    </lineage>
</organism>
<dbReference type="AlphaFoldDB" id="A0A0B8Z5V4"/>